<accession>A0ABV1WL85</accession>
<proteinExistence type="predicted"/>
<dbReference type="RefSeq" id="WP_279634736.1">
    <property type="nucleotide sequence ID" value="NZ_MUBM01000336.1"/>
</dbReference>
<name>A0ABV1WL85_9ACTN</name>
<keyword evidence="1" id="KW-0812">Transmembrane</keyword>
<comment type="caution">
    <text evidence="2">The sequence shown here is derived from an EMBL/GenBank/DDBJ whole genome shotgun (WGS) entry which is preliminary data.</text>
</comment>
<evidence type="ECO:0000313" key="2">
    <source>
        <dbReference type="EMBL" id="MER6984864.1"/>
    </source>
</evidence>
<gene>
    <name evidence="2" type="ORF">ABT317_50010</name>
</gene>
<evidence type="ECO:0000313" key="3">
    <source>
        <dbReference type="Proteomes" id="UP001458415"/>
    </source>
</evidence>
<keyword evidence="1" id="KW-0472">Membrane</keyword>
<dbReference type="Proteomes" id="UP001458415">
    <property type="component" value="Unassembled WGS sequence"/>
</dbReference>
<sequence length="43" mass="4733">MSKEFWRTIQTAIEKDNWTARLVVIFFTTGAAATGTCGVIAAR</sequence>
<keyword evidence="3" id="KW-1185">Reference proteome</keyword>
<dbReference type="EMBL" id="JBEPCU010002057">
    <property type="protein sequence ID" value="MER6984864.1"/>
    <property type="molecule type" value="Genomic_DNA"/>
</dbReference>
<keyword evidence="1" id="KW-1133">Transmembrane helix</keyword>
<evidence type="ECO:0000256" key="1">
    <source>
        <dbReference type="SAM" id="Phobius"/>
    </source>
</evidence>
<feature type="transmembrane region" description="Helical" evidence="1">
    <location>
        <begin position="20"/>
        <end position="42"/>
    </location>
</feature>
<reference evidence="2 3" key="1">
    <citation type="submission" date="2024-06" db="EMBL/GenBank/DDBJ databases">
        <title>The Natural Products Discovery Center: Release of the First 8490 Sequenced Strains for Exploring Actinobacteria Biosynthetic Diversity.</title>
        <authorList>
            <person name="Kalkreuter E."/>
            <person name="Kautsar S.A."/>
            <person name="Yang D."/>
            <person name="Bader C.D."/>
            <person name="Teijaro C.N."/>
            <person name="Fluegel L."/>
            <person name="Davis C.M."/>
            <person name="Simpson J.R."/>
            <person name="Lauterbach L."/>
            <person name="Steele A.D."/>
            <person name="Gui C."/>
            <person name="Meng S."/>
            <person name="Li G."/>
            <person name="Viehrig K."/>
            <person name="Ye F."/>
            <person name="Su P."/>
            <person name="Kiefer A.F."/>
            <person name="Nichols A."/>
            <person name="Cepeda A.J."/>
            <person name="Yan W."/>
            <person name="Fan B."/>
            <person name="Jiang Y."/>
            <person name="Adhikari A."/>
            <person name="Zheng C.-J."/>
            <person name="Schuster L."/>
            <person name="Cowan T.M."/>
            <person name="Smanski M.J."/>
            <person name="Chevrette M.G."/>
            <person name="De Carvalho L.P.S."/>
            <person name="Shen B."/>
        </authorList>
    </citation>
    <scope>NUCLEOTIDE SEQUENCE [LARGE SCALE GENOMIC DNA]</scope>
    <source>
        <strain evidence="2 3">NPDC000634</strain>
    </source>
</reference>
<organism evidence="2 3">
    <name type="scientific">Streptomyces carpinensis</name>
    <dbReference type="NCBI Taxonomy" id="66369"/>
    <lineage>
        <taxon>Bacteria</taxon>
        <taxon>Bacillati</taxon>
        <taxon>Actinomycetota</taxon>
        <taxon>Actinomycetes</taxon>
        <taxon>Kitasatosporales</taxon>
        <taxon>Streptomycetaceae</taxon>
        <taxon>Streptomyces</taxon>
    </lineage>
</organism>
<protein>
    <submittedName>
        <fullName evidence="2">Uncharacterized protein</fullName>
    </submittedName>
</protein>